<sequence length="48" mass="5840">MGDEAIFIELESRVKILRKRKPDFLQFFDVIEMEVEEDLERKLLDELI</sequence>
<evidence type="ECO:0000313" key="2">
    <source>
        <dbReference type="Proteomes" id="UP000278149"/>
    </source>
</evidence>
<dbReference type="Proteomes" id="UP000278149">
    <property type="component" value="Unassembled WGS sequence"/>
</dbReference>
<dbReference type="EMBL" id="RCOR01000037">
    <property type="protein sequence ID" value="RSN67999.1"/>
    <property type="molecule type" value="Genomic_DNA"/>
</dbReference>
<name>A0A3R9PBY2_9CREN</name>
<comment type="caution">
    <text evidence="1">The sequence shown here is derived from an EMBL/GenBank/DDBJ whole genome shotgun (WGS) entry which is preliminary data.</text>
</comment>
<proteinExistence type="predicted"/>
<accession>A0A3R9PBY2</accession>
<evidence type="ECO:0000313" key="1">
    <source>
        <dbReference type="EMBL" id="RSN67999.1"/>
    </source>
</evidence>
<dbReference type="RefSeq" id="WP_125742228.1">
    <property type="nucleotide sequence ID" value="NZ_RCOR01000037.1"/>
</dbReference>
<protein>
    <submittedName>
        <fullName evidence="1">Transcriptional regulator</fullName>
    </submittedName>
</protein>
<dbReference type="AlphaFoldDB" id="A0A3R9PBY2"/>
<organism evidence="1 2">
    <name type="scientific">Candidatus Korarchaeum cryptofilum</name>
    <dbReference type="NCBI Taxonomy" id="498846"/>
    <lineage>
        <taxon>Archaea</taxon>
        <taxon>Thermoproteota</taxon>
        <taxon>Candidatus Korarchaeia</taxon>
        <taxon>Candidatus Korarchaeales</taxon>
        <taxon>Candidatus Korarchaeaceae</taxon>
        <taxon>Candidatus Korarchaeum</taxon>
    </lineage>
</organism>
<reference evidence="1 2" key="1">
    <citation type="submission" date="2018-10" db="EMBL/GenBank/DDBJ databases">
        <title>Co-occurring genomic capacity for anaerobic methane metabolism and dissimilatory sulfite reduction discovered in the Korarchaeota.</title>
        <authorList>
            <person name="Mckay L.J."/>
            <person name="Dlakic M."/>
            <person name="Fields M.W."/>
            <person name="Delmont T.O."/>
            <person name="Eren A.M."/>
            <person name="Jay Z.J."/>
            <person name="Klingelsmith K.B."/>
            <person name="Rusch D.B."/>
            <person name="Inskeep W.P."/>
        </authorList>
    </citation>
    <scope>NUCLEOTIDE SEQUENCE [LARGE SCALE GENOMIC DNA]</scope>
    <source>
        <strain evidence="1 2">WS</strain>
    </source>
</reference>
<gene>
    <name evidence="1" type="ORF">D9Q81_06855</name>
</gene>